<dbReference type="InterPro" id="IPR000185">
    <property type="entry name" value="SecA"/>
</dbReference>
<feature type="compositionally biased region" description="Basic and acidic residues" evidence="17">
    <location>
        <begin position="951"/>
        <end position="963"/>
    </location>
</feature>
<dbReference type="GO" id="GO:0017038">
    <property type="term" value="P:protein import"/>
    <property type="evidence" value="ECO:0007669"/>
    <property type="project" value="InterPro"/>
</dbReference>
<dbReference type="PATRIC" id="fig|1313304.3.peg.2182"/>
<dbReference type="FunFam" id="3.40.50.300:FF:000113">
    <property type="entry name" value="Preprotein translocase subunit SecA"/>
    <property type="match status" value="1"/>
</dbReference>
<dbReference type="GO" id="GO:0043952">
    <property type="term" value="P:protein transport by the Sec complex"/>
    <property type="evidence" value="ECO:0007669"/>
    <property type="project" value="TreeGrafter"/>
</dbReference>
<keyword evidence="4 15" id="KW-0813">Transport</keyword>
<dbReference type="NCBIfam" id="TIGR00963">
    <property type="entry name" value="secA"/>
    <property type="match status" value="1"/>
</dbReference>
<evidence type="ECO:0000256" key="1">
    <source>
        <dbReference type="ARBA" id="ARBA00001947"/>
    </source>
</evidence>
<dbReference type="GO" id="GO:0005829">
    <property type="term" value="C:cytosol"/>
    <property type="evidence" value="ECO:0007669"/>
    <property type="project" value="TreeGrafter"/>
</dbReference>
<dbReference type="Pfam" id="PF07517">
    <property type="entry name" value="SecA_DEAD"/>
    <property type="match status" value="1"/>
</dbReference>
<evidence type="ECO:0000256" key="3">
    <source>
        <dbReference type="ARBA" id="ARBA00007650"/>
    </source>
</evidence>
<feature type="domain" description="Helicase ATP-binding" evidence="18">
    <location>
        <begin position="105"/>
        <end position="265"/>
    </location>
</feature>
<sequence>MAIIDIVAKVVGTKQDKDLKKLRPLLQKVNTAWEDIKPLSDTELQGKTEEFRRRLREGETLDSLLFEAFAVVREATHRILGNGKVFQKEDGTEVRFMAHFDVQVLAAIVLHQGKIAEMKTGEGKTQVAPMAAYLNALPEDKSVHVVTVNDYLAKRDSEWMGQIFRFLGLTVGCIDSTAPGSSERKAAYACDIVYGTNNEFGFDYLRDNMAVRKENLVQSDLNFAIIDEVDNILIDEARTPLIISGPSDKDNSQYINLEPLVRKLIAAQKQRASEIFKKLETHIAEKRYDRTFGELMLTLKRAVPKDPRFLELIKDKEVDRVMKAVEGEYLREKKLHLLNEELFFAIDESGNSTEMTEMGRELISGSNTGFFVLPDLSVTIGEIDAATDMTPEEKNLAREKAHQEYAEQAEKIHCVTQLLRAHAMFEKDVDYVVRQGKVEIVDEFTGRIMSGRRYSDGLHQALEAKEGVQVAGESQTLANITFQNFFKMYDKVAGMTGTAVTEAKEFIDIYELDVVQIPTNKPIIRNDYDDQIYKTPREKYNAVVAEIQEAVEAGRPTLVGTISIEKSEYLGSLLKKAGVAHEVLNAKNHAREASIVAQAGRKGAVTIATNMAGRGTDIKLGGNFEELAREKLLMDGEDPDAFSEEDMKNRYPELHQKVAEEKMEVLAAGGLQVIGTERHESRRIDNQLRGRSGRQGDPGLSRFYLSLDDDLMRIFGSERIAGLMDKMGLEEGEVISHGIISSSVSRAQRKVEGRNFEIRKHLKEYDDVMNMQRKEVYALRKTILLGEDIAAEINDQFGGALEAILLRHTAGAKNPEEWDFDKINEEMARTFGIVVSKEEYSLQGLTVESLFDSLWGEIRSFYQNKEERIGADRLRELERNVALMVIDEKWKKHLFEMDHLRDEVQYRSFGQKKPLFEYQKEGLLLFEQFREDLAVQISSMLFRIEVVERPRPNDSRPVKESHSRVNTFASRGDGAKPKPQQLLRTHPKVGRNDPCPCGSGRKYKKCCGK</sequence>
<comment type="subcellular location">
    <subcellularLocation>
        <location evidence="15">Cell membrane</location>
        <topology evidence="15">Peripheral membrane protein</topology>
        <orientation evidence="15">Cytoplasmic side</orientation>
    </subcellularLocation>
    <subcellularLocation>
        <location evidence="15">Cytoplasm</location>
    </subcellularLocation>
    <subcellularLocation>
        <location evidence="2">Membrane</location>
        <topology evidence="2">Peripheral membrane protein</topology>
    </subcellularLocation>
    <text evidence="15">Distribution is 50-50.</text>
</comment>
<gene>
    <name evidence="15" type="primary">secA</name>
    <name evidence="20" type="ORF">CALK_2290</name>
</gene>
<evidence type="ECO:0000259" key="18">
    <source>
        <dbReference type="PROSITE" id="PS51192"/>
    </source>
</evidence>
<dbReference type="InterPro" id="IPR014001">
    <property type="entry name" value="Helicase_ATP-bd"/>
</dbReference>
<keyword evidence="8 15" id="KW-0547">Nucleotide-binding</keyword>
<evidence type="ECO:0000256" key="7">
    <source>
        <dbReference type="ARBA" id="ARBA00022723"/>
    </source>
</evidence>
<dbReference type="Pfam" id="PF21090">
    <property type="entry name" value="P-loop_SecA"/>
    <property type="match status" value="1"/>
</dbReference>
<dbReference type="PROSITE" id="PS51192">
    <property type="entry name" value="HELICASE_ATP_BIND_1"/>
    <property type="match status" value="1"/>
</dbReference>
<comment type="subunit">
    <text evidence="15">Monomer and homodimer. Part of the essential Sec protein translocation apparatus which comprises SecA, SecYEG and auxiliary proteins SecDF. Other proteins may also be involved.</text>
</comment>
<keyword evidence="21" id="KW-1185">Reference proteome</keyword>
<dbReference type="InterPro" id="IPR020937">
    <property type="entry name" value="SecA_CS"/>
</dbReference>
<evidence type="ECO:0000256" key="15">
    <source>
        <dbReference type="HAMAP-Rule" id="MF_01382"/>
    </source>
</evidence>
<reference evidence="20 21" key="1">
    <citation type="journal article" date="2013" name="Environ. Microbiol.">
        <title>Genome analysis of Chitinivibrio alkaliphilus gen. nov., sp. nov., a novel extremely haloalkaliphilic anaerobic chitinolytic bacterium from the candidate phylum Termite Group 3.</title>
        <authorList>
            <person name="Sorokin D.Y."/>
            <person name="Gumerov V.M."/>
            <person name="Rakitin A.L."/>
            <person name="Beletsky A.V."/>
            <person name="Damste J.S."/>
            <person name="Muyzer G."/>
            <person name="Mardanov A.V."/>
            <person name="Ravin N.V."/>
        </authorList>
    </citation>
    <scope>NUCLEOTIDE SEQUENCE [LARGE SCALE GENOMIC DNA]</scope>
    <source>
        <strain evidence="20 21">ACht1</strain>
    </source>
</reference>
<feature type="binding site" evidence="15">
    <location>
        <position position="103"/>
    </location>
    <ligand>
        <name>ATP</name>
        <dbReference type="ChEBI" id="CHEBI:30616"/>
    </ligand>
</feature>
<keyword evidence="13 15" id="KW-0811">Translocation</keyword>
<feature type="binding site" evidence="15">
    <location>
        <begin position="121"/>
        <end position="125"/>
    </location>
    <ligand>
        <name>ATP</name>
        <dbReference type="ChEBI" id="CHEBI:30616"/>
    </ligand>
</feature>
<evidence type="ECO:0000256" key="14">
    <source>
        <dbReference type="ARBA" id="ARBA00023136"/>
    </source>
</evidence>
<dbReference type="SMART" id="SM00958">
    <property type="entry name" value="SecA_PP_bind"/>
    <property type="match status" value="1"/>
</dbReference>
<evidence type="ECO:0000256" key="2">
    <source>
        <dbReference type="ARBA" id="ARBA00004170"/>
    </source>
</evidence>
<dbReference type="CDD" id="cd17928">
    <property type="entry name" value="DEXDc_SecA"/>
    <property type="match status" value="1"/>
</dbReference>
<comment type="similarity">
    <text evidence="3 15 16">Belongs to the SecA family.</text>
</comment>
<dbReference type="AlphaFoldDB" id="U7D2Y5"/>
<dbReference type="GO" id="GO:0031522">
    <property type="term" value="C:cell envelope Sec protein transport complex"/>
    <property type="evidence" value="ECO:0007669"/>
    <property type="project" value="UniProtKB-ARBA"/>
</dbReference>
<comment type="cofactor">
    <cofactor evidence="1">
        <name>Zn(2+)</name>
        <dbReference type="ChEBI" id="CHEBI:29105"/>
    </cofactor>
</comment>
<evidence type="ECO:0000259" key="19">
    <source>
        <dbReference type="PROSITE" id="PS51196"/>
    </source>
</evidence>
<dbReference type="InterPro" id="IPR011116">
    <property type="entry name" value="SecA_Wing/Scaffold"/>
</dbReference>
<dbReference type="SMART" id="SM00957">
    <property type="entry name" value="SecA_DEAD"/>
    <property type="match status" value="1"/>
</dbReference>
<dbReference type="Gene3D" id="3.40.50.300">
    <property type="entry name" value="P-loop containing nucleotide triphosphate hydrolases"/>
    <property type="match status" value="2"/>
</dbReference>
<name>U7D2Y5_9BACT</name>
<proteinExistence type="inferred from homology"/>
<dbReference type="eggNOG" id="COG0653">
    <property type="taxonomic scope" value="Bacteria"/>
</dbReference>
<evidence type="ECO:0000256" key="12">
    <source>
        <dbReference type="ARBA" id="ARBA00022967"/>
    </source>
</evidence>
<dbReference type="PANTHER" id="PTHR30612:SF0">
    <property type="entry name" value="CHLOROPLAST PROTEIN-TRANSPORTING ATPASE"/>
    <property type="match status" value="1"/>
</dbReference>
<accession>U7D2Y5</accession>
<keyword evidence="12 15" id="KW-1278">Translocase</keyword>
<dbReference type="InterPro" id="IPR044722">
    <property type="entry name" value="SecA_SF2_C"/>
</dbReference>
<dbReference type="GO" id="GO:0005524">
    <property type="term" value="F:ATP binding"/>
    <property type="evidence" value="ECO:0007669"/>
    <property type="project" value="UniProtKB-UniRule"/>
</dbReference>
<evidence type="ECO:0000256" key="8">
    <source>
        <dbReference type="ARBA" id="ARBA00022741"/>
    </source>
</evidence>
<evidence type="ECO:0000256" key="5">
    <source>
        <dbReference type="ARBA" id="ARBA00022475"/>
    </source>
</evidence>
<feature type="region of interest" description="Disordered" evidence="17">
    <location>
        <begin position="951"/>
        <end position="1002"/>
    </location>
</feature>
<dbReference type="PRINTS" id="PR00906">
    <property type="entry name" value="SECA"/>
</dbReference>
<keyword evidence="5 15" id="KW-1003">Cell membrane</keyword>
<dbReference type="InterPro" id="IPR014018">
    <property type="entry name" value="SecA_motor_DEAD"/>
</dbReference>
<organism evidence="20 21">
    <name type="scientific">Chitinivibrio alkaliphilus ACht1</name>
    <dbReference type="NCBI Taxonomy" id="1313304"/>
    <lineage>
        <taxon>Bacteria</taxon>
        <taxon>Pseudomonadati</taxon>
        <taxon>Fibrobacterota</taxon>
        <taxon>Chitinivibrionia</taxon>
        <taxon>Chitinivibrionales</taxon>
        <taxon>Chitinivibrionaceae</taxon>
        <taxon>Chitinivibrio</taxon>
    </lineage>
</organism>
<dbReference type="CDD" id="cd18803">
    <property type="entry name" value="SF2_C_secA"/>
    <property type="match status" value="1"/>
</dbReference>
<dbReference type="EC" id="7.4.2.8" evidence="15"/>
<evidence type="ECO:0000256" key="4">
    <source>
        <dbReference type="ARBA" id="ARBA00022448"/>
    </source>
</evidence>
<dbReference type="OrthoDB" id="9805579at2"/>
<dbReference type="InterPro" id="IPR004027">
    <property type="entry name" value="SEC_C_motif"/>
</dbReference>
<dbReference type="SUPFAM" id="SSF81767">
    <property type="entry name" value="Pre-protein crosslinking domain of SecA"/>
    <property type="match status" value="1"/>
</dbReference>
<comment type="function">
    <text evidence="15">Part of the Sec protein translocase complex. Interacts with the SecYEG preprotein conducting channel. Has a central role in coupling the hydrolysis of ATP to the transfer of proteins into and across the cell membrane, serving as an ATP-driven molecular motor driving the stepwise translocation of polypeptide chains across the membrane.</text>
</comment>
<dbReference type="Pfam" id="PF01043">
    <property type="entry name" value="SecA_PP_bind"/>
    <property type="match status" value="1"/>
</dbReference>
<dbReference type="EMBL" id="ASJR01000029">
    <property type="protein sequence ID" value="ERP30839.1"/>
    <property type="molecule type" value="Genomic_DNA"/>
</dbReference>
<evidence type="ECO:0000256" key="10">
    <source>
        <dbReference type="ARBA" id="ARBA00022840"/>
    </source>
</evidence>
<keyword evidence="11 15" id="KW-0653">Protein transport</keyword>
<dbReference type="InterPro" id="IPR011130">
    <property type="entry name" value="SecA_preprotein_X-link_dom"/>
</dbReference>
<evidence type="ECO:0000256" key="16">
    <source>
        <dbReference type="RuleBase" id="RU003874"/>
    </source>
</evidence>
<evidence type="ECO:0000256" key="17">
    <source>
        <dbReference type="SAM" id="MobiDB-lite"/>
    </source>
</evidence>
<keyword evidence="9" id="KW-0862">Zinc</keyword>
<evidence type="ECO:0000256" key="11">
    <source>
        <dbReference type="ARBA" id="ARBA00022927"/>
    </source>
</evidence>
<feature type="binding site" evidence="15">
    <location>
        <position position="617"/>
    </location>
    <ligand>
        <name>ATP</name>
        <dbReference type="ChEBI" id="CHEBI:30616"/>
    </ligand>
</feature>
<dbReference type="Gene3D" id="3.90.1440.10">
    <property type="entry name" value="SecA, preprotein cross-linking domain"/>
    <property type="match status" value="1"/>
</dbReference>
<evidence type="ECO:0000256" key="13">
    <source>
        <dbReference type="ARBA" id="ARBA00023010"/>
    </source>
</evidence>
<dbReference type="SUPFAM" id="SSF81886">
    <property type="entry name" value="Helical scaffold and wing domains of SecA"/>
    <property type="match status" value="1"/>
</dbReference>
<evidence type="ECO:0000313" key="21">
    <source>
        <dbReference type="Proteomes" id="UP000017148"/>
    </source>
</evidence>
<keyword evidence="10 15" id="KW-0067">ATP-binding</keyword>
<dbReference type="GO" id="GO:0006605">
    <property type="term" value="P:protein targeting"/>
    <property type="evidence" value="ECO:0007669"/>
    <property type="project" value="UniProtKB-UniRule"/>
</dbReference>
<evidence type="ECO:0000313" key="20">
    <source>
        <dbReference type="EMBL" id="ERP30839.1"/>
    </source>
</evidence>
<protein>
    <recommendedName>
        <fullName evidence="15 16">Protein translocase subunit SecA</fullName>
        <ecNumber evidence="15">7.4.2.8</ecNumber>
    </recommendedName>
</protein>
<dbReference type="InterPro" id="IPR036670">
    <property type="entry name" value="SecA_X-link_sf"/>
</dbReference>
<dbReference type="Gene3D" id="1.10.3060.10">
    <property type="entry name" value="Helical scaffold and wing domains of SecA"/>
    <property type="match status" value="1"/>
</dbReference>
<dbReference type="NCBIfam" id="NF009538">
    <property type="entry name" value="PRK12904.1"/>
    <property type="match status" value="1"/>
</dbReference>
<dbReference type="PANTHER" id="PTHR30612">
    <property type="entry name" value="SECA INNER MEMBRANE COMPONENT OF SEC PROTEIN SECRETION SYSTEM"/>
    <property type="match status" value="1"/>
</dbReference>
<dbReference type="Pfam" id="PF02810">
    <property type="entry name" value="SEC-C"/>
    <property type="match status" value="1"/>
</dbReference>
<dbReference type="GO" id="GO:0005886">
    <property type="term" value="C:plasma membrane"/>
    <property type="evidence" value="ECO:0007669"/>
    <property type="project" value="UniProtKB-SubCell"/>
</dbReference>
<dbReference type="GO" id="GO:0046872">
    <property type="term" value="F:metal ion binding"/>
    <property type="evidence" value="ECO:0007669"/>
    <property type="project" value="UniProtKB-KW"/>
</dbReference>
<dbReference type="PROSITE" id="PS51196">
    <property type="entry name" value="SECA_MOTOR_DEAD"/>
    <property type="match status" value="1"/>
</dbReference>
<dbReference type="HAMAP" id="MF_01382">
    <property type="entry name" value="SecA"/>
    <property type="match status" value="1"/>
</dbReference>
<dbReference type="PROSITE" id="PS01312">
    <property type="entry name" value="SECA"/>
    <property type="match status" value="1"/>
</dbReference>
<keyword evidence="14 15" id="KW-0472">Membrane</keyword>
<dbReference type="Pfam" id="PF07516">
    <property type="entry name" value="SecA_SW"/>
    <property type="match status" value="1"/>
</dbReference>
<dbReference type="InterPro" id="IPR011115">
    <property type="entry name" value="SecA_DEAD"/>
</dbReference>
<dbReference type="InterPro" id="IPR027417">
    <property type="entry name" value="P-loop_NTPase"/>
</dbReference>
<keyword evidence="7" id="KW-0479">Metal-binding</keyword>
<feature type="domain" description="SecA family profile" evidence="19">
    <location>
        <begin position="4"/>
        <end position="736"/>
    </location>
</feature>
<dbReference type="SUPFAM" id="SSF52540">
    <property type="entry name" value="P-loop containing nucleoside triphosphate hydrolases"/>
    <property type="match status" value="2"/>
</dbReference>
<dbReference type="GO" id="GO:0008564">
    <property type="term" value="F:protein-exporting ATPase activity"/>
    <property type="evidence" value="ECO:0007669"/>
    <property type="project" value="UniProtKB-EC"/>
</dbReference>
<dbReference type="STRING" id="1313304.CALK_2290"/>
<dbReference type="RefSeq" id="WP_022637653.1">
    <property type="nucleotide sequence ID" value="NZ_ASJR01000029.1"/>
</dbReference>
<comment type="caution">
    <text evidence="20">The sequence shown here is derived from an EMBL/GenBank/DDBJ whole genome shotgun (WGS) entry which is preliminary data.</text>
</comment>
<dbReference type="GO" id="GO:0065002">
    <property type="term" value="P:intracellular protein transmembrane transport"/>
    <property type="evidence" value="ECO:0007669"/>
    <property type="project" value="UniProtKB-UniRule"/>
</dbReference>
<evidence type="ECO:0000256" key="6">
    <source>
        <dbReference type="ARBA" id="ARBA00022490"/>
    </source>
</evidence>
<dbReference type="InterPro" id="IPR036266">
    <property type="entry name" value="SecA_Wing/Scaffold_sf"/>
</dbReference>
<dbReference type="Proteomes" id="UP000017148">
    <property type="component" value="Unassembled WGS sequence"/>
</dbReference>
<keyword evidence="6 15" id="KW-0963">Cytoplasm</keyword>
<evidence type="ECO:0000256" key="9">
    <source>
        <dbReference type="ARBA" id="ARBA00022833"/>
    </source>
</evidence>
<comment type="catalytic activity">
    <reaction evidence="15">
        <text>ATP + H2O + cellular proteinSide 1 = ADP + phosphate + cellular proteinSide 2.</text>
        <dbReference type="EC" id="7.4.2.8"/>
    </reaction>
</comment>